<reference evidence="2 3" key="1">
    <citation type="submission" date="2017-08" db="EMBL/GenBank/DDBJ databases">
        <authorList>
            <person name="de Groot N.N."/>
        </authorList>
    </citation>
    <scope>NUCLEOTIDE SEQUENCE [LARGE SCALE GENOMIC DNA]</scope>
    <source>
        <strain evidence="2 3">HM2</strain>
    </source>
</reference>
<dbReference type="RefSeq" id="WP_109572756.1">
    <property type="nucleotide sequence ID" value="NZ_UHJL01000002.1"/>
</dbReference>
<organism evidence="2 3">
    <name type="scientific">Fibrobacter succinogenes</name>
    <name type="common">Bacteroides succinogenes</name>
    <dbReference type="NCBI Taxonomy" id="833"/>
    <lineage>
        <taxon>Bacteria</taxon>
        <taxon>Pseudomonadati</taxon>
        <taxon>Fibrobacterota</taxon>
        <taxon>Fibrobacteria</taxon>
        <taxon>Fibrobacterales</taxon>
        <taxon>Fibrobacteraceae</taxon>
        <taxon>Fibrobacter</taxon>
    </lineage>
</organism>
<evidence type="ECO:0000313" key="2">
    <source>
        <dbReference type="EMBL" id="SUQ24201.1"/>
    </source>
</evidence>
<sequence length="486" mass="53734">MKTMQKMLAMSLICGGALLSSCSDDSSSSNSPQAPQAQVSKEQAAFVEKTREDLKEIASNLNFNSWKLANSLNQGLNEYVLNNPEIENAVTGALLIDVLKTMTPVDKDSDLGKEGKEYMATVDLAKFNYRFTLGTDAKFKVAESDNFEMVFAAWNPETEKLEADKFKVSLKMGGSSFKVLHNIKALETLALVMVVPADVSFAISVKENDKWNDLFTGEFKNEAKLKDGTEYFDKMTSVFNVSGKVNASLPALEKDGKKMAADNATIDFAVGQDPSTHKSTLKFSFVHNDKKVVAVSAENKRDGSEPVDLSMLPSSNSIIDLFAALIEGQSIESLSITLMDNLEISVKVSDRDELLAAQRAMNEARRNYADKSTIDAYTKKMNEYVTASFTAKGLEKEVPMKFETVQFGVDFLAMPSMMFNEDEGYVPLTDVLDQETLVYGINIIDHAADPMAETIVVVRQLLQYFNLLMGTYDLNEIIEEKTKASN</sequence>
<proteinExistence type="predicted"/>
<gene>
    <name evidence="2" type="ORF">SAMN05661053_1595</name>
</gene>
<dbReference type="AlphaFoldDB" id="A0A380S6T9"/>
<dbReference type="Proteomes" id="UP000255423">
    <property type="component" value="Unassembled WGS sequence"/>
</dbReference>
<keyword evidence="1" id="KW-0732">Signal</keyword>
<evidence type="ECO:0008006" key="4">
    <source>
        <dbReference type="Google" id="ProtNLM"/>
    </source>
</evidence>
<accession>A0A380S6T9</accession>
<feature type="signal peptide" evidence="1">
    <location>
        <begin position="1"/>
        <end position="22"/>
    </location>
</feature>
<protein>
    <recommendedName>
        <fullName evidence="4">Lipoprotein</fullName>
    </recommendedName>
</protein>
<name>A0A380S6T9_FIBSU</name>
<feature type="chain" id="PRO_5017053335" description="Lipoprotein" evidence="1">
    <location>
        <begin position="23"/>
        <end position="486"/>
    </location>
</feature>
<evidence type="ECO:0000256" key="1">
    <source>
        <dbReference type="SAM" id="SignalP"/>
    </source>
</evidence>
<evidence type="ECO:0000313" key="3">
    <source>
        <dbReference type="Proteomes" id="UP000255423"/>
    </source>
</evidence>
<dbReference type="PROSITE" id="PS51257">
    <property type="entry name" value="PROKAR_LIPOPROTEIN"/>
    <property type="match status" value="1"/>
</dbReference>
<dbReference type="EMBL" id="UHJL01000002">
    <property type="protein sequence ID" value="SUQ24201.1"/>
    <property type="molecule type" value="Genomic_DNA"/>
</dbReference>